<comment type="similarity">
    <text evidence="1 7">Belongs to the enoyl-CoA hydratase/isomerase family.</text>
</comment>
<evidence type="ECO:0000313" key="8">
    <source>
        <dbReference type="EMBL" id="CUS11690.1"/>
    </source>
</evidence>
<gene>
    <name evidence="8" type="ORF">GSTUAT00004145001</name>
</gene>
<dbReference type="Gene3D" id="3.90.226.10">
    <property type="entry name" value="2-enoyl-CoA Hydratase, Chain A, domain 1"/>
    <property type="match status" value="1"/>
</dbReference>
<evidence type="ECO:0000256" key="7">
    <source>
        <dbReference type="RuleBase" id="RU003707"/>
    </source>
</evidence>
<evidence type="ECO:0000256" key="5">
    <source>
        <dbReference type="ARBA" id="ARBA00023239"/>
    </source>
</evidence>
<dbReference type="Gene3D" id="1.10.12.10">
    <property type="entry name" value="Lyase 2-enoyl-coa Hydratase, Chain A, domain 2"/>
    <property type="match status" value="1"/>
</dbReference>
<dbReference type="InterPro" id="IPR018376">
    <property type="entry name" value="Enoyl-CoA_hyd/isom_CS"/>
</dbReference>
<proteinExistence type="inferred from homology"/>
<dbReference type="SUPFAM" id="SSF52096">
    <property type="entry name" value="ClpP/crotonase"/>
    <property type="match status" value="1"/>
</dbReference>
<accession>A0A292PZ03</accession>
<dbReference type="GO" id="GO:0006635">
    <property type="term" value="P:fatty acid beta-oxidation"/>
    <property type="evidence" value="ECO:0007669"/>
    <property type="project" value="TreeGrafter"/>
</dbReference>
<dbReference type="PROSITE" id="PS00166">
    <property type="entry name" value="ENOYL_COA_HYDRATASE"/>
    <property type="match status" value="1"/>
</dbReference>
<evidence type="ECO:0000256" key="6">
    <source>
        <dbReference type="ARBA" id="ARBA00073937"/>
    </source>
</evidence>
<dbReference type="PANTHER" id="PTHR11941:SF54">
    <property type="entry name" value="ENOYL-COA HYDRATASE, MITOCHONDRIAL"/>
    <property type="match status" value="1"/>
</dbReference>
<dbReference type="Proteomes" id="UP001412239">
    <property type="component" value="Unassembled WGS sequence"/>
</dbReference>
<dbReference type="GO" id="GO:0004300">
    <property type="term" value="F:enoyl-CoA hydratase activity"/>
    <property type="evidence" value="ECO:0007669"/>
    <property type="project" value="UniProtKB-EC"/>
</dbReference>
<dbReference type="EMBL" id="LN891013">
    <property type="protein sequence ID" value="CUS11690.1"/>
    <property type="molecule type" value="Genomic_DNA"/>
</dbReference>
<evidence type="ECO:0000313" key="9">
    <source>
        <dbReference type="Proteomes" id="UP001412239"/>
    </source>
</evidence>
<evidence type="ECO:0000256" key="4">
    <source>
        <dbReference type="ARBA" id="ARBA00023098"/>
    </source>
</evidence>
<reference evidence="8" key="1">
    <citation type="submission" date="2015-10" db="EMBL/GenBank/DDBJ databases">
        <authorList>
            <person name="Regsiter A."/>
            <person name="william w."/>
        </authorList>
    </citation>
    <scope>NUCLEOTIDE SEQUENCE</scope>
    <source>
        <strain evidence="8">Montdore</strain>
    </source>
</reference>
<keyword evidence="5" id="KW-0456">Lyase</keyword>
<keyword evidence="9" id="KW-1185">Reference proteome</keyword>
<evidence type="ECO:0000256" key="1">
    <source>
        <dbReference type="ARBA" id="ARBA00005254"/>
    </source>
</evidence>
<dbReference type="CDD" id="cd06558">
    <property type="entry name" value="crotonase-like"/>
    <property type="match status" value="1"/>
</dbReference>
<dbReference type="PANTHER" id="PTHR11941">
    <property type="entry name" value="ENOYL-COA HYDRATASE-RELATED"/>
    <property type="match status" value="1"/>
</dbReference>
<dbReference type="FunFam" id="1.10.12.10:FF:000001">
    <property type="entry name" value="Probable enoyl-CoA hydratase, mitochondrial"/>
    <property type="match status" value="1"/>
</dbReference>
<dbReference type="InterPro" id="IPR029045">
    <property type="entry name" value="ClpP/crotonase-like_dom_sf"/>
</dbReference>
<evidence type="ECO:0000256" key="2">
    <source>
        <dbReference type="ARBA" id="ARBA00012076"/>
    </source>
</evidence>
<protein>
    <recommendedName>
        <fullName evidence="6">Probable enoyl-CoA hydratase, mitochondrial</fullName>
        <ecNumber evidence="2">4.2.1.17</ecNumber>
    </recommendedName>
</protein>
<dbReference type="EC" id="4.2.1.17" evidence="2"/>
<keyword evidence="3" id="KW-0276">Fatty acid metabolism</keyword>
<dbReference type="FunFam" id="3.90.226.10:FF:000019">
    <property type="entry name" value="Enoyl-CoA hydratase, mitochondrial"/>
    <property type="match status" value="1"/>
</dbReference>
<dbReference type="AlphaFoldDB" id="A0A292PZ03"/>
<dbReference type="GO" id="GO:0005739">
    <property type="term" value="C:mitochondrion"/>
    <property type="evidence" value="ECO:0007669"/>
    <property type="project" value="TreeGrafter"/>
</dbReference>
<sequence>MFARFIQPTSARLVFPPILRLVRPMSSLSSKSYEHILVSSPRPGVGQITLNRPRVNALNTPLMSELNDALRAFDDSKATGAIVITGNERTFAAGADIKEMQNLTFSEAYGKEFIRLWSDVTQISKPVIAAVNGHALGGGCELAMMADIIYCGPKATFGQPEIKLGVIPGAGGSQRLVKAIGKAKAMELILTGETFSAEEAERWGLAARVFETPEKCVEEALKTAETIARYGALAVKAAKEVVNQSYEVGLSEGVKYERRVFHALFSTKDQKAGMAAFVNKTKPEWTGE</sequence>
<dbReference type="InterPro" id="IPR014748">
    <property type="entry name" value="Enoyl-CoA_hydra_C"/>
</dbReference>
<name>A0A292PZ03_9PEZI</name>
<dbReference type="InterPro" id="IPR001753">
    <property type="entry name" value="Enoyl-CoA_hydra/iso"/>
</dbReference>
<organism evidence="8 9">
    <name type="scientific">Tuber aestivum</name>
    <name type="common">summer truffle</name>
    <dbReference type="NCBI Taxonomy" id="59557"/>
    <lineage>
        <taxon>Eukaryota</taxon>
        <taxon>Fungi</taxon>
        <taxon>Dikarya</taxon>
        <taxon>Ascomycota</taxon>
        <taxon>Pezizomycotina</taxon>
        <taxon>Pezizomycetes</taxon>
        <taxon>Pezizales</taxon>
        <taxon>Tuberaceae</taxon>
        <taxon>Tuber</taxon>
    </lineage>
</organism>
<evidence type="ECO:0000256" key="3">
    <source>
        <dbReference type="ARBA" id="ARBA00022832"/>
    </source>
</evidence>
<keyword evidence="4" id="KW-0443">Lipid metabolism</keyword>
<dbReference type="Pfam" id="PF00378">
    <property type="entry name" value="ECH_1"/>
    <property type="match status" value="1"/>
</dbReference>